<dbReference type="SUPFAM" id="SSF53300">
    <property type="entry name" value="vWA-like"/>
    <property type="match status" value="1"/>
</dbReference>
<feature type="disulfide bond" evidence="17">
    <location>
        <begin position="33"/>
        <end position="67"/>
    </location>
</feature>
<dbReference type="PROSITE" id="PS52047">
    <property type="entry name" value="I_EGF_2"/>
    <property type="match status" value="1"/>
</dbReference>
<feature type="disulfide bond" evidence="17">
    <location>
        <begin position="521"/>
        <end position="556"/>
    </location>
</feature>
<evidence type="ECO:0000256" key="13">
    <source>
        <dbReference type="ARBA" id="ARBA00023037"/>
    </source>
</evidence>
<dbReference type="Gene3D" id="2.10.25.10">
    <property type="entry name" value="Laminin"/>
    <property type="match status" value="4"/>
</dbReference>
<evidence type="ECO:0000313" key="25">
    <source>
        <dbReference type="EMBL" id="KAK8754030.1"/>
    </source>
</evidence>
<dbReference type="InterPro" id="IPR036465">
    <property type="entry name" value="vWFA_dom_sf"/>
</dbReference>
<keyword evidence="11 18" id="KW-0130">Cell adhesion</keyword>
<keyword evidence="3" id="KW-1003">Cell membrane</keyword>
<dbReference type="SMART" id="SM01242">
    <property type="entry name" value="Integrin_B_tail"/>
    <property type="match status" value="1"/>
</dbReference>
<accession>A0AAW0YRJ0</accession>
<evidence type="ECO:0000256" key="18">
    <source>
        <dbReference type="RuleBase" id="RU000633"/>
    </source>
</evidence>
<evidence type="ECO:0000256" key="17">
    <source>
        <dbReference type="PIRSR" id="PIRSR002512-1"/>
    </source>
</evidence>
<protein>
    <recommendedName>
        <fullName evidence="18">Integrin beta</fullName>
    </recommendedName>
</protein>
<feature type="disulfide bond" evidence="17">
    <location>
        <begin position="655"/>
        <end position="682"/>
    </location>
</feature>
<feature type="domain" description="Integrin beta subunit cytoplasmic" evidence="23">
    <location>
        <begin position="735"/>
        <end position="781"/>
    </location>
</feature>
<evidence type="ECO:0000256" key="4">
    <source>
        <dbReference type="ARBA" id="ARBA00022536"/>
    </source>
</evidence>
<dbReference type="Gene3D" id="2.60.40.1510">
    <property type="entry name" value="ntegrin, alpha v. Chain A, domain 3"/>
    <property type="match status" value="1"/>
</dbReference>
<dbReference type="PANTHER" id="PTHR10082:SF60">
    <property type="entry name" value="INTEGRIN BETA-PS"/>
    <property type="match status" value="1"/>
</dbReference>
<evidence type="ECO:0000256" key="8">
    <source>
        <dbReference type="ARBA" id="ARBA00022737"/>
    </source>
</evidence>
<dbReference type="GO" id="GO:0007157">
    <property type="term" value="P:heterophilic cell-cell adhesion via plasma membrane cell adhesion molecules"/>
    <property type="evidence" value="ECO:0007669"/>
    <property type="project" value="UniProtKB-ARBA"/>
</dbReference>
<dbReference type="GO" id="GO:0009986">
    <property type="term" value="C:cell surface"/>
    <property type="evidence" value="ECO:0007669"/>
    <property type="project" value="TreeGrafter"/>
</dbReference>
<feature type="disulfide bond" evidence="17">
    <location>
        <begin position="490"/>
        <end position="504"/>
    </location>
</feature>
<keyword evidence="13 18" id="KW-0401">Integrin</keyword>
<organism evidence="25 26">
    <name type="scientific">Cherax quadricarinatus</name>
    <name type="common">Australian red claw crayfish</name>
    <dbReference type="NCBI Taxonomy" id="27406"/>
    <lineage>
        <taxon>Eukaryota</taxon>
        <taxon>Metazoa</taxon>
        <taxon>Ecdysozoa</taxon>
        <taxon>Arthropoda</taxon>
        <taxon>Crustacea</taxon>
        <taxon>Multicrustacea</taxon>
        <taxon>Malacostraca</taxon>
        <taxon>Eumalacostraca</taxon>
        <taxon>Eucarida</taxon>
        <taxon>Decapoda</taxon>
        <taxon>Pleocyemata</taxon>
        <taxon>Astacidea</taxon>
        <taxon>Parastacoidea</taxon>
        <taxon>Parastacidae</taxon>
        <taxon>Cherax</taxon>
    </lineage>
</organism>
<evidence type="ECO:0000256" key="5">
    <source>
        <dbReference type="ARBA" id="ARBA00022692"/>
    </source>
</evidence>
<evidence type="ECO:0000256" key="10">
    <source>
        <dbReference type="ARBA" id="ARBA00022842"/>
    </source>
</evidence>
<feature type="disulfide bond" evidence="17">
    <location>
        <begin position="622"/>
        <end position="625"/>
    </location>
</feature>
<dbReference type="PROSITE" id="PS00243">
    <property type="entry name" value="I_EGF_1"/>
    <property type="match status" value="1"/>
</dbReference>
<dbReference type="GO" id="GO:0016477">
    <property type="term" value="P:cell migration"/>
    <property type="evidence" value="ECO:0007669"/>
    <property type="project" value="TreeGrafter"/>
</dbReference>
<dbReference type="InterPro" id="IPR002369">
    <property type="entry name" value="Integrin_bsu_VWA"/>
</dbReference>
<dbReference type="SUPFAM" id="SSF69687">
    <property type="entry name" value="Integrin beta tail domain"/>
    <property type="match status" value="1"/>
</dbReference>
<dbReference type="InterPro" id="IPR057073">
    <property type="entry name" value="EGF_integrin_2"/>
</dbReference>
<dbReference type="InterPro" id="IPR036349">
    <property type="entry name" value="Integrin_bsu_tail_dom_sf"/>
</dbReference>
<feature type="disulfide bond" evidence="17">
    <location>
        <begin position="629"/>
        <end position="638"/>
    </location>
</feature>
<evidence type="ECO:0000256" key="11">
    <source>
        <dbReference type="ARBA" id="ARBA00022889"/>
    </source>
</evidence>
<dbReference type="GO" id="GO:0007229">
    <property type="term" value="P:integrin-mediated signaling pathway"/>
    <property type="evidence" value="ECO:0007669"/>
    <property type="project" value="UniProtKB-KW"/>
</dbReference>
<feature type="disulfide bond" evidence="17">
    <location>
        <begin position="635"/>
        <end position="706"/>
    </location>
</feature>
<dbReference type="Pfam" id="PF18372">
    <property type="entry name" value="I-EGF_1"/>
    <property type="match status" value="1"/>
</dbReference>
<dbReference type="Pfam" id="PF08725">
    <property type="entry name" value="Integrin_b_cyt"/>
    <property type="match status" value="1"/>
</dbReference>
<feature type="disulfide bond" evidence="17">
    <location>
        <begin position="447"/>
        <end position="451"/>
    </location>
</feature>
<keyword evidence="26" id="KW-1185">Reference proteome</keyword>
<keyword evidence="14 19" id="KW-0472">Membrane</keyword>
<feature type="domain" description="PSI" evidence="22">
    <location>
        <begin position="23"/>
        <end position="68"/>
    </location>
</feature>
<feature type="disulfide bond" evidence="17">
    <location>
        <begin position="610"/>
        <end position="619"/>
    </location>
</feature>
<dbReference type="SUPFAM" id="SSF69179">
    <property type="entry name" value="Integrin domains"/>
    <property type="match status" value="1"/>
</dbReference>
<dbReference type="Pfam" id="PF23105">
    <property type="entry name" value="EGF_integrin"/>
    <property type="match status" value="1"/>
</dbReference>
<comment type="similarity">
    <text evidence="2 18">Belongs to the integrin beta chain family.</text>
</comment>
<keyword evidence="12 19" id="KW-1133">Transmembrane helix</keyword>
<evidence type="ECO:0000256" key="12">
    <source>
        <dbReference type="ARBA" id="ARBA00022989"/>
    </source>
</evidence>
<feature type="disulfide bond" evidence="17">
    <location>
        <begin position="479"/>
        <end position="488"/>
    </location>
</feature>
<keyword evidence="16" id="KW-0325">Glycoprotein</keyword>
<feature type="chain" id="PRO_5043866946" description="Integrin beta" evidence="20">
    <location>
        <begin position="20"/>
        <end position="783"/>
    </location>
</feature>
<feature type="disulfide bond" evidence="17">
    <location>
        <begin position="526"/>
        <end position="540"/>
    </location>
</feature>
<dbReference type="FunFam" id="2.10.25.10:FF:000036">
    <property type="entry name" value="Integrin beta"/>
    <property type="match status" value="1"/>
</dbReference>
<feature type="disulfide bond" evidence="17">
    <location>
        <begin position="542"/>
        <end position="548"/>
    </location>
</feature>
<keyword evidence="10" id="KW-0460">Magnesium</keyword>
<feature type="disulfide bond" evidence="17">
    <location>
        <begin position="564"/>
        <end position="597"/>
    </location>
</feature>
<feature type="disulfide bond" evidence="17">
    <location>
        <begin position="562"/>
        <end position="567"/>
    </location>
</feature>
<dbReference type="SUPFAM" id="SSF57196">
    <property type="entry name" value="EGF/Laminin"/>
    <property type="match status" value="1"/>
</dbReference>
<keyword evidence="7 20" id="KW-0732">Signal</keyword>
<feature type="domain" description="Integrin beta subunit VWA" evidence="21">
    <location>
        <begin position="29"/>
        <end position="449"/>
    </location>
</feature>
<dbReference type="Pfam" id="PF00362">
    <property type="entry name" value="Integrin_beta"/>
    <property type="match status" value="1"/>
</dbReference>
<proteinExistence type="inferred from homology"/>
<dbReference type="InterPro" id="IPR032695">
    <property type="entry name" value="Integrin_dom_sf"/>
</dbReference>
<evidence type="ECO:0000256" key="9">
    <source>
        <dbReference type="ARBA" id="ARBA00022837"/>
    </source>
</evidence>
<dbReference type="InterPro" id="IPR057243">
    <property type="entry name" value="Integrin_I-EGF_CS"/>
</dbReference>
<dbReference type="FunFam" id="3.40.50.410:FF:000002">
    <property type="entry name" value="Integrin beta"/>
    <property type="match status" value="1"/>
</dbReference>
<dbReference type="FunFam" id="2.10.25.10:FF:000304">
    <property type="entry name" value="Integrin beta"/>
    <property type="match status" value="1"/>
</dbReference>
<feature type="transmembrane region" description="Helical" evidence="19">
    <location>
        <begin position="712"/>
        <end position="738"/>
    </location>
</feature>
<dbReference type="GO" id="GO:0033627">
    <property type="term" value="P:cell adhesion mediated by integrin"/>
    <property type="evidence" value="ECO:0007669"/>
    <property type="project" value="TreeGrafter"/>
</dbReference>
<feature type="disulfide bond" evidence="17">
    <location>
        <begin position="474"/>
        <end position="513"/>
    </location>
</feature>
<evidence type="ECO:0000256" key="7">
    <source>
        <dbReference type="ARBA" id="ARBA00022729"/>
    </source>
</evidence>
<dbReference type="InterPro" id="IPR012896">
    <property type="entry name" value="Integrin_bsu_tail"/>
</dbReference>
<dbReference type="PIRSF" id="PIRSF002512">
    <property type="entry name" value="Integrin_B"/>
    <property type="match status" value="1"/>
</dbReference>
<evidence type="ECO:0000256" key="3">
    <source>
        <dbReference type="ARBA" id="ARBA00022475"/>
    </source>
</evidence>
<keyword evidence="9" id="KW-0106">Calcium</keyword>
<dbReference type="EMBL" id="JARKIK010000001">
    <property type="protein sequence ID" value="KAK8754030.1"/>
    <property type="molecule type" value="Genomic_DNA"/>
</dbReference>
<dbReference type="GO" id="GO:0046872">
    <property type="term" value="F:metal ion binding"/>
    <property type="evidence" value="ECO:0007669"/>
    <property type="project" value="UniProtKB-KW"/>
</dbReference>
<dbReference type="GO" id="GO:0008305">
    <property type="term" value="C:integrin complex"/>
    <property type="evidence" value="ECO:0007669"/>
    <property type="project" value="TreeGrafter"/>
</dbReference>
<dbReference type="Gene3D" id="3.40.50.410">
    <property type="entry name" value="von Willebrand factor, type A domain"/>
    <property type="match status" value="1"/>
</dbReference>
<comment type="subcellular location">
    <subcellularLocation>
        <location evidence="1 18">Cell membrane</location>
        <topology evidence="1 18">Single-pass type I membrane protein</topology>
    </subcellularLocation>
</comment>
<gene>
    <name evidence="25" type="ORF">OTU49_008754</name>
</gene>
<keyword evidence="6" id="KW-0479">Metal-binding</keyword>
<dbReference type="GO" id="GO:0005178">
    <property type="term" value="F:integrin binding"/>
    <property type="evidence" value="ECO:0007669"/>
    <property type="project" value="TreeGrafter"/>
</dbReference>
<dbReference type="Gene3D" id="1.20.5.100">
    <property type="entry name" value="Cytochrome c1, transmembrane anchor, C-terminal"/>
    <property type="match status" value="1"/>
</dbReference>
<evidence type="ECO:0000256" key="2">
    <source>
        <dbReference type="ARBA" id="ARBA00007449"/>
    </source>
</evidence>
<keyword evidence="4" id="KW-0245">EGF-like domain</keyword>
<feature type="domain" description="Integrin beta subunit tail" evidence="24">
    <location>
        <begin position="629"/>
        <end position="711"/>
    </location>
</feature>
<dbReference type="SMART" id="SM00187">
    <property type="entry name" value="INB"/>
    <property type="match status" value="1"/>
</dbReference>
<feature type="disulfide bond" evidence="17">
    <location>
        <begin position="244"/>
        <end position="285"/>
    </location>
</feature>
<evidence type="ECO:0000313" key="26">
    <source>
        <dbReference type="Proteomes" id="UP001445076"/>
    </source>
</evidence>
<evidence type="ECO:0000256" key="16">
    <source>
        <dbReference type="ARBA" id="ARBA00023180"/>
    </source>
</evidence>
<dbReference type="Pfam" id="PF07965">
    <property type="entry name" value="Integrin_B_tail"/>
    <property type="match status" value="1"/>
</dbReference>
<dbReference type="PANTHER" id="PTHR10082">
    <property type="entry name" value="INTEGRIN BETA SUBUNIT"/>
    <property type="match status" value="1"/>
</dbReference>
<feature type="disulfide bond" evidence="17">
    <location>
        <begin position="603"/>
        <end position="608"/>
    </location>
</feature>
<dbReference type="GO" id="GO:0007160">
    <property type="term" value="P:cell-matrix adhesion"/>
    <property type="evidence" value="ECO:0007669"/>
    <property type="project" value="TreeGrafter"/>
</dbReference>
<keyword evidence="15 17" id="KW-1015">Disulfide bond</keyword>
<dbReference type="InterPro" id="IPR040622">
    <property type="entry name" value="EGF_integrin_1"/>
</dbReference>
<dbReference type="SMART" id="SM00423">
    <property type="entry name" value="PSI"/>
    <property type="match status" value="1"/>
</dbReference>
<dbReference type="PRINTS" id="PR01186">
    <property type="entry name" value="INTEGRINB"/>
</dbReference>
<keyword evidence="8" id="KW-0677">Repeat</keyword>
<evidence type="ECO:0000256" key="1">
    <source>
        <dbReference type="ARBA" id="ARBA00004251"/>
    </source>
</evidence>
<dbReference type="Gene3D" id="4.10.1240.30">
    <property type="match status" value="1"/>
</dbReference>
<feature type="disulfide bond" evidence="17">
    <location>
        <begin position="30"/>
        <end position="38"/>
    </location>
</feature>
<dbReference type="InterPro" id="IPR014836">
    <property type="entry name" value="Integrin_bsu_cyt_dom"/>
</dbReference>
<feature type="disulfide bond" evidence="17">
    <location>
        <begin position="519"/>
        <end position="524"/>
    </location>
</feature>
<evidence type="ECO:0000256" key="19">
    <source>
        <dbReference type="SAM" id="Phobius"/>
    </source>
</evidence>
<name>A0AAW0YRJ0_CHEQU</name>
<evidence type="ECO:0000259" key="21">
    <source>
        <dbReference type="SMART" id="SM00187"/>
    </source>
</evidence>
<evidence type="ECO:0000256" key="6">
    <source>
        <dbReference type="ARBA" id="ARBA00022723"/>
    </source>
</evidence>
<evidence type="ECO:0000259" key="23">
    <source>
        <dbReference type="SMART" id="SM01241"/>
    </source>
</evidence>
<comment type="caution">
    <text evidence="25">The sequence shown here is derived from an EMBL/GenBank/DDBJ whole genome shotgun (WGS) entry which is preliminary data.</text>
</comment>
<dbReference type="AlphaFoldDB" id="A0AAW0YRJ0"/>
<feature type="disulfide bond" evidence="17">
    <location>
        <begin position="605"/>
        <end position="651"/>
    </location>
</feature>
<evidence type="ECO:0000259" key="24">
    <source>
        <dbReference type="SMART" id="SM01242"/>
    </source>
</evidence>
<feature type="disulfide bond" evidence="17">
    <location>
        <begin position="386"/>
        <end position="397"/>
    </location>
</feature>
<dbReference type="InterPro" id="IPR016201">
    <property type="entry name" value="PSI"/>
</dbReference>
<reference evidence="25 26" key="1">
    <citation type="journal article" date="2024" name="BMC Genomics">
        <title>Genome assembly of redclaw crayfish (Cherax quadricarinatus) provides insights into its immune adaptation and hypoxia tolerance.</title>
        <authorList>
            <person name="Liu Z."/>
            <person name="Zheng J."/>
            <person name="Li H."/>
            <person name="Fang K."/>
            <person name="Wang S."/>
            <person name="He J."/>
            <person name="Zhou D."/>
            <person name="Weng S."/>
            <person name="Chi M."/>
            <person name="Gu Z."/>
            <person name="He J."/>
            <person name="Li F."/>
            <person name="Wang M."/>
        </authorList>
    </citation>
    <scope>NUCLEOTIDE SEQUENCE [LARGE SCALE GENOMIC DNA]</scope>
    <source>
        <strain evidence="25">ZL_2023a</strain>
    </source>
</reference>
<feature type="disulfide bond" evidence="17">
    <location>
        <begin position="193"/>
        <end position="196"/>
    </location>
</feature>
<evidence type="ECO:0000256" key="15">
    <source>
        <dbReference type="ARBA" id="ARBA00023157"/>
    </source>
</evidence>
<dbReference type="GO" id="GO:0005925">
    <property type="term" value="C:focal adhesion"/>
    <property type="evidence" value="ECO:0007669"/>
    <property type="project" value="TreeGrafter"/>
</dbReference>
<keyword evidence="5 18" id="KW-0812">Transmembrane</keyword>
<feature type="signal peptide" evidence="20">
    <location>
        <begin position="1"/>
        <end position="19"/>
    </location>
</feature>
<feature type="disulfide bond" evidence="17">
    <location>
        <begin position="569"/>
        <end position="578"/>
    </location>
</feature>
<evidence type="ECO:0000259" key="22">
    <source>
        <dbReference type="SMART" id="SM00423"/>
    </source>
</evidence>
<evidence type="ECO:0000256" key="20">
    <source>
        <dbReference type="SAM" id="SignalP"/>
    </source>
</evidence>
<evidence type="ECO:0000256" key="14">
    <source>
        <dbReference type="ARBA" id="ARBA00023136"/>
    </source>
</evidence>
<dbReference type="InterPro" id="IPR015812">
    <property type="entry name" value="Integrin_bsu"/>
</dbReference>
<dbReference type="SMART" id="SM01241">
    <property type="entry name" value="Integrin_b_cyt"/>
    <property type="match status" value="1"/>
</dbReference>
<sequence length="783" mass="87784">MQRVIVMVMMVVVWVMCASYTPDCNTRKSCADCIRSGCMWCGKENFTDLPRCSKKNESLIEKYYEICEEYLIDPLSYVEITEDEKLSTGDAHGQEDTIIQIRPQKVDIESRVGEAQTIKFTYKHLKNYPVDLYYLMDGSKSMKDDKEMLTQLGKQLVESIKNITSNFRVGFGIFVDKAILPYISTLPFNADSCPECEAPFSYKNILSLTDDSSIFVNAVKESKVASNIDYPEGGFDGLMQAIVCEREIDWRNQSTRLIVLSTDAGFHIAGDGKLGGITKPNDKTCHLDADGRYTHYDVLDYPSVAEISEMADSRRMQLIFAVTQEQEPLYSHLKELIPRTSFSILEQDSSNIISILTSQVKDIINRVTINVEGASDAISVQLYSKCKDEKLEERTQCNNLNAGDEVEFKVVIQVNKCPKDQDEWMITLFISPEGHKQALTIDLTMMCDCKCEQPGDQGFIVNADQCSKVGDYKCGVCSCHPGYIGDKCECELSGNEVQSTDESCKLTNSSLVCSGQGDCICGMCVCKTLRKPEKIWGDFCECTNYQGCTSPNGILCSNNGNCDCNKCICNYGWIGQFCECENGTQENCINPQVQEMCSGHGTCECNQCRCIAPYFGKFCEDCLECPGKCDEYKSCVECQLSSGEESSLADCHTNCTLFDFTLVESIAEMSGPTCTFFDKNNCRVHFLYKTSTEGKLYVWVQKNLECPTYHNIYFSVLGVLIAVVVIGLATIIAWRIIVSIHDKREYAKFILDQQSAKWSENVSPIYKPAVTEVKNPLFGVKTD</sequence>
<dbReference type="Proteomes" id="UP001445076">
    <property type="component" value="Unassembled WGS sequence"/>
</dbReference>